<protein>
    <recommendedName>
        <fullName evidence="2">DUF1579 domain-containing protein</fullName>
    </recommendedName>
</protein>
<reference evidence="1" key="1">
    <citation type="submission" date="2018-05" db="EMBL/GenBank/DDBJ databases">
        <authorList>
            <person name="Lanie J.A."/>
            <person name="Ng W.-L."/>
            <person name="Kazmierczak K.M."/>
            <person name="Andrzejewski T.M."/>
            <person name="Davidsen T.M."/>
            <person name="Wayne K.J."/>
            <person name="Tettelin H."/>
            <person name="Glass J.I."/>
            <person name="Rusch D."/>
            <person name="Podicherti R."/>
            <person name="Tsui H.-C.T."/>
            <person name="Winkler M.E."/>
        </authorList>
    </citation>
    <scope>NUCLEOTIDE SEQUENCE</scope>
</reference>
<sequence length="173" mass="18932">MKKTTLLLVLGLCFGISGLAQGSSKEAEDFYKFYSYYQGKWQVEQEVDGKKESVKLHCSGSTGGCNTVVGKGETSEWSAIWGYDPKTRQWTGVGQLDNGSRFVSAISRPPDAAFKAGMTFAFTGTIWHADGKIHYVTRKFTCIDADAWRAVTTGTDQDGKAIPKVVATAKRIK</sequence>
<name>A0A381WGL9_9ZZZZ</name>
<organism evidence="1">
    <name type="scientific">marine metagenome</name>
    <dbReference type="NCBI Taxonomy" id="408172"/>
    <lineage>
        <taxon>unclassified sequences</taxon>
        <taxon>metagenomes</taxon>
        <taxon>ecological metagenomes</taxon>
    </lineage>
</organism>
<dbReference type="EMBL" id="UINC01011754">
    <property type="protein sequence ID" value="SVA51670.1"/>
    <property type="molecule type" value="Genomic_DNA"/>
</dbReference>
<gene>
    <name evidence="1" type="ORF">METZ01_LOCUS104524</name>
</gene>
<proteinExistence type="predicted"/>
<evidence type="ECO:0008006" key="2">
    <source>
        <dbReference type="Google" id="ProtNLM"/>
    </source>
</evidence>
<accession>A0A381WGL9</accession>
<evidence type="ECO:0000313" key="1">
    <source>
        <dbReference type="EMBL" id="SVA51670.1"/>
    </source>
</evidence>
<dbReference type="AlphaFoldDB" id="A0A381WGL9"/>